<comment type="similarity">
    <text evidence="1">Belongs to the sulfatase family.</text>
</comment>
<gene>
    <name evidence="5" type="primary">atsA_73</name>
    <name evidence="5" type="ORF">Poly51_41150</name>
</gene>
<keyword evidence="2 5" id="KW-0378">Hydrolase</keyword>
<dbReference type="SUPFAM" id="SSF53649">
    <property type="entry name" value="Alkaline phosphatase-like"/>
    <property type="match status" value="1"/>
</dbReference>
<dbReference type="GO" id="GO:0004065">
    <property type="term" value="F:arylsulfatase activity"/>
    <property type="evidence" value="ECO:0007669"/>
    <property type="project" value="UniProtKB-EC"/>
</dbReference>
<dbReference type="Pfam" id="PF00884">
    <property type="entry name" value="Sulfatase"/>
    <property type="match status" value="1"/>
</dbReference>
<dbReference type="PANTHER" id="PTHR42693:SF53">
    <property type="entry name" value="ENDO-4-O-SULFATASE"/>
    <property type="match status" value="1"/>
</dbReference>
<dbReference type="EC" id="3.1.6.1" evidence="5"/>
<sequence precursor="true">MKFYLVLLALALSVAGIRKAAATDPDRPNILYFYVDDMGWGSIGPNGQAERKARGLPYVRTPNLDRLAAQGLNFTRGYGCHVCSPARSSQQTGFHQGHTFADRNDPDNAKKAIRAADITMGDALAAADYVTGYWGKWGYGGSKDLQNPTLDNLQTLPTSHGYQHVVAELHHVRAHTFFQPTLWTAPAPVGSTGGLFLAPNSMAKYQSSKAYPSTPALQNHPTYPETAYCDDVYAFAALDFVHQGGQNYNESGQPFFGLLAVQIPHGPFGEIAKLPDWDNAYADDTDFASLSDQSKQWAAMVTRIDSHFGNILAALEDPNNDGDKSDSVADNTLVIFQSDNGGPAGNNVRELGVNGGLKGFKGSVWEGGIRVPLVMRWPAKINESSSLKVGSNTDMVVDVSDLLPTFCELAGQPVPLGVDGVSIAPTLRGAGQQRHREFIIHEASGGQSIIRGKFKLVSEGSSKTKKSAKGNGSGVGPVLSLFDLEVDRGESNNIAAKHPELVKELSTLLMGERVYEPKGFANTYHRWTGDDGDNASDASNWSDYVYANAGITYATDRGTPQLSWISQIVNTGDLSNMVRVDADVEFLGLEIRGNSATNAKQSVVLSPGVNLTGRNEIRLAAQCDLFIDDGTVSSLRWIDVGSDANLNGSGTIDATVYNSGVVSVSGTGQPSLKVTGDLHQSADGTLKVSLGDNNRPGLVVDGVAELDGVLAISIANGGSPSSGDTYAIVTAGRIEGQFANSHGTVVAADGAIFRIQYSENTVTLVAE</sequence>
<dbReference type="Proteomes" id="UP000318288">
    <property type="component" value="Unassembled WGS sequence"/>
</dbReference>
<keyword evidence="6" id="KW-1185">Reference proteome</keyword>
<dbReference type="PANTHER" id="PTHR42693">
    <property type="entry name" value="ARYLSULFATASE FAMILY MEMBER"/>
    <property type="match status" value="1"/>
</dbReference>
<accession>A0A5C6EP23</accession>
<keyword evidence="3" id="KW-0732">Signal</keyword>
<protein>
    <submittedName>
        <fullName evidence="5">Arylsulfatase</fullName>
        <ecNumber evidence="5">3.1.6.1</ecNumber>
    </submittedName>
</protein>
<feature type="signal peptide" evidence="3">
    <location>
        <begin position="1"/>
        <end position="20"/>
    </location>
</feature>
<dbReference type="RefSeq" id="WP_146459506.1">
    <property type="nucleotide sequence ID" value="NZ_SJPW01000005.1"/>
</dbReference>
<evidence type="ECO:0000259" key="4">
    <source>
        <dbReference type="Pfam" id="PF00884"/>
    </source>
</evidence>
<dbReference type="InterPro" id="IPR017850">
    <property type="entry name" value="Alkaline_phosphatase_core_sf"/>
</dbReference>
<name>A0A5C6EP23_9BACT</name>
<evidence type="ECO:0000256" key="3">
    <source>
        <dbReference type="SAM" id="SignalP"/>
    </source>
</evidence>
<dbReference type="Gene3D" id="3.40.720.10">
    <property type="entry name" value="Alkaline Phosphatase, subunit A"/>
    <property type="match status" value="1"/>
</dbReference>
<evidence type="ECO:0000256" key="1">
    <source>
        <dbReference type="ARBA" id="ARBA00008779"/>
    </source>
</evidence>
<dbReference type="OrthoDB" id="225685at2"/>
<dbReference type="AlphaFoldDB" id="A0A5C6EP23"/>
<organism evidence="5 6">
    <name type="scientific">Rubripirellula tenax</name>
    <dbReference type="NCBI Taxonomy" id="2528015"/>
    <lineage>
        <taxon>Bacteria</taxon>
        <taxon>Pseudomonadati</taxon>
        <taxon>Planctomycetota</taxon>
        <taxon>Planctomycetia</taxon>
        <taxon>Pirellulales</taxon>
        <taxon>Pirellulaceae</taxon>
        <taxon>Rubripirellula</taxon>
    </lineage>
</organism>
<dbReference type="InterPro" id="IPR000917">
    <property type="entry name" value="Sulfatase_N"/>
</dbReference>
<proteinExistence type="inferred from homology"/>
<feature type="domain" description="Sulfatase N-terminal" evidence="4">
    <location>
        <begin position="28"/>
        <end position="411"/>
    </location>
</feature>
<evidence type="ECO:0000313" key="6">
    <source>
        <dbReference type="Proteomes" id="UP000318288"/>
    </source>
</evidence>
<evidence type="ECO:0000313" key="5">
    <source>
        <dbReference type="EMBL" id="TWU50822.1"/>
    </source>
</evidence>
<evidence type="ECO:0000256" key="2">
    <source>
        <dbReference type="ARBA" id="ARBA00022801"/>
    </source>
</evidence>
<feature type="chain" id="PRO_5023017184" evidence="3">
    <location>
        <begin position="21"/>
        <end position="767"/>
    </location>
</feature>
<comment type="caution">
    <text evidence="5">The sequence shown here is derived from an EMBL/GenBank/DDBJ whole genome shotgun (WGS) entry which is preliminary data.</text>
</comment>
<reference evidence="5 6" key="1">
    <citation type="submission" date="2019-02" db="EMBL/GenBank/DDBJ databases">
        <title>Deep-cultivation of Planctomycetes and their phenomic and genomic characterization uncovers novel biology.</title>
        <authorList>
            <person name="Wiegand S."/>
            <person name="Jogler M."/>
            <person name="Boedeker C."/>
            <person name="Pinto D."/>
            <person name="Vollmers J."/>
            <person name="Rivas-Marin E."/>
            <person name="Kohn T."/>
            <person name="Peeters S.H."/>
            <person name="Heuer A."/>
            <person name="Rast P."/>
            <person name="Oberbeckmann S."/>
            <person name="Bunk B."/>
            <person name="Jeske O."/>
            <person name="Meyerdierks A."/>
            <person name="Storesund J.E."/>
            <person name="Kallscheuer N."/>
            <person name="Luecker S."/>
            <person name="Lage O.M."/>
            <person name="Pohl T."/>
            <person name="Merkel B.J."/>
            <person name="Hornburger P."/>
            <person name="Mueller R.-W."/>
            <person name="Bruemmer F."/>
            <person name="Labrenz M."/>
            <person name="Spormann A.M."/>
            <person name="Op Den Camp H."/>
            <person name="Overmann J."/>
            <person name="Amann R."/>
            <person name="Jetten M.S.M."/>
            <person name="Mascher T."/>
            <person name="Medema M.H."/>
            <person name="Devos D.P."/>
            <person name="Kaster A.-K."/>
            <person name="Ovreas L."/>
            <person name="Rohde M."/>
            <person name="Galperin M.Y."/>
            <person name="Jogler C."/>
        </authorList>
    </citation>
    <scope>NUCLEOTIDE SEQUENCE [LARGE SCALE GENOMIC DNA]</scope>
    <source>
        <strain evidence="5 6">Poly51</strain>
    </source>
</reference>
<dbReference type="Gene3D" id="3.30.1120.10">
    <property type="match status" value="1"/>
</dbReference>
<dbReference type="InterPro" id="IPR050738">
    <property type="entry name" value="Sulfatase"/>
</dbReference>
<dbReference type="EMBL" id="SJPW01000005">
    <property type="protein sequence ID" value="TWU50822.1"/>
    <property type="molecule type" value="Genomic_DNA"/>
</dbReference>